<keyword evidence="4" id="KW-0808">Transferase</keyword>
<comment type="catalytic activity">
    <reaction evidence="8">
        <text>L-lysyl-[histone] + S-adenosyl-L-methionine = N(6)-methyl-L-lysyl-[histone] + S-adenosyl-L-homocysteine + H(+)</text>
        <dbReference type="Rhea" id="RHEA:10024"/>
        <dbReference type="Rhea" id="RHEA-COMP:9845"/>
        <dbReference type="Rhea" id="RHEA-COMP:9846"/>
        <dbReference type="ChEBI" id="CHEBI:15378"/>
        <dbReference type="ChEBI" id="CHEBI:29969"/>
        <dbReference type="ChEBI" id="CHEBI:57856"/>
        <dbReference type="ChEBI" id="CHEBI:59789"/>
        <dbReference type="ChEBI" id="CHEBI:61929"/>
    </reaction>
    <physiologicalReaction direction="left-to-right" evidence="8">
        <dbReference type="Rhea" id="RHEA:10025"/>
    </physiologicalReaction>
</comment>
<dbReference type="FunCoup" id="H2ARJ8">
    <property type="interactions" value="727"/>
</dbReference>
<dbReference type="GO" id="GO:0042799">
    <property type="term" value="F:histone H4K20 methyltransferase activity"/>
    <property type="evidence" value="ECO:0007669"/>
    <property type="project" value="TreeGrafter"/>
</dbReference>
<evidence type="ECO:0000256" key="3">
    <source>
        <dbReference type="ARBA" id="ARBA00022603"/>
    </source>
</evidence>
<dbReference type="CDD" id="cd20071">
    <property type="entry name" value="SET_SMYD"/>
    <property type="match status" value="1"/>
</dbReference>
<organism evidence="10 11">
    <name type="scientific">Kazachstania africana (strain ATCC 22294 / BCRC 22015 / CBS 2517 / CECT 1963 / NBRC 1671 / NRRL Y-8276)</name>
    <name type="common">Yeast</name>
    <name type="synonym">Kluyveromyces africanus</name>
    <dbReference type="NCBI Taxonomy" id="1071382"/>
    <lineage>
        <taxon>Eukaryota</taxon>
        <taxon>Fungi</taxon>
        <taxon>Dikarya</taxon>
        <taxon>Ascomycota</taxon>
        <taxon>Saccharomycotina</taxon>
        <taxon>Saccharomycetes</taxon>
        <taxon>Saccharomycetales</taxon>
        <taxon>Saccharomycetaceae</taxon>
        <taxon>Kazachstania</taxon>
    </lineage>
</organism>
<keyword evidence="2" id="KW-0158">Chromosome</keyword>
<dbReference type="HOGENOM" id="CLU_031650_0_0_1"/>
<dbReference type="PANTHER" id="PTHR46402:SF2">
    <property type="entry name" value="HISTONE-LYSINE N-TRIMETHYLTRANSFERASE SMYD5"/>
    <property type="match status" value="1"/>
</dbReference>
<dbReference type="STRING" id="1071382.H2ARJ8"/>
<dbReference type="InterPro" id="IPR046341">
    <property type="entry name" value="SET_dom_sf"/>
</dbReference>
<dbReference type="RefSeq" id="XP_003956133.1">
    <property type="nucleotide sequence ID" value="XM_003956084.1"/>
</dbReference>
<reference evidence="10 11" key="1">
    <citation type="journal article" date="2011" name="Proc. Natl. Acad. Sci. U.S.A.">
        <title>Evolutionary erosion of yeast sex chromosomes by mating-type switching accidents.</title>
        <authorList>
            <person name="Gordon J.L."/>
            <person name="Armisen D."/>
            <person name="Proux-Wera E."/>
            <person name="Oheigeartaigh S.S."/>
            <person name="Byrne K.P."/>
            <person name="Wolfe K.H."/>
        </authorList>
    </citation>
    <scope>NUCLEOTIDE SEQUENCE [LARGE SCALE GENOMIC DNA]</scope>
    <source>
        <strain evidence="11">ATCC 22294 / BCRC 22015 / CBS 2517 / CECT 1963 / NBRC 1671 / NRRL Y-8276</strain>
    </source>
</reference>
<evidence type="ECO:0000256" key="5">
    <source>
        <dbReference type="ARBA" id="ARBA00022691"/>
    </source>
</evidence>
<evidence type="ECO:0000256" key="2">
    <source>
        <dbReference type="ARBA" id="ARBA00022454"/>
    </source>
</evidence>
<comment type="subcellular location">
    <subcellularLocation>
        <location evidence="1">Chromosome</location>
    </subcellularLocation>
</comment>
<dbReference type="GeneID" id="13884879"/>
<evidence type="ECO:0000259" key="9">
    <source>
        <dbReference type="PROSITE" id="PS50280"/>
    </source>
</evidence>
<gene>
    <name evidence="10" type="primary">KAFR0B07000</name>
    <name evidence="10" type="ORF">KAFR_0B07000</name>
</gene>
<dbReference type="Gene3D" id="6.10.140.2220">
    <property type="match status" value="1"/>
</dbReference>
<dbReference type="Gene3D" id="1.10.220.160">
    <property type="match status" value="1"/>
</dbReference>
<dbReference type="EMBL" id="HE650822">
    <property type="protein sequence ID" value="CCF56998.1"/>
    <property type="molecule type" value="Genomic_DNA"/>
</dbReference>
<dbReference type="AlphaFoldDB" id="H2ARJ8"/>
<evidence type="ECO:0000256" key="7">
    <source>
        <dbReference type="ARBA" id="ARBA00044528"/>
    </source>
</evidence>
<proteinExistence type="predicted"/>
<dbReference type="eggNOG" id="KOG2084">
    <property type="taxonomic scope" value="Eukaryota"/>
</dbReference>
<name>H2ARJ8_KAZAF</name>
<evidence type="ECO:0000256" key="8">
    <source>
        <dbReference type="ARBA" id="ARBA00048619"/>
    </source>
</evidence>
<dbReference type="InParanoid" id="H2ARJ8"/>
<dbReference type="GO" id="GO:0045814">
    <property type="term" value="P:negative regulation of gene expression, epigenetic"/>
    <property type="evidence" value="ECO:0007669"/>
    <property type="project" value="TreeGrafter"/>
</dbReference>
<evidence type="ECO:0000313" key="10">
    <source>
        <dbReference type="EMBL" id="CCF56998.1"/>
    </source>
</evidence>
<dbReference type="GO" id="GO:0000785">
    <property type="term" value="C:chromatin"/>
    <property type="evidence" value="ECO:0007669"/>
    <property type="project" value="EnsemblFungi"/>
</dbReference>
<protein>
    <recommendedName>
        <fullName evidence="7">Histone-lysine N-methyltransferase SET5</fullName>
    </recommendedName>
    <alternativeName>
        <fullName evidence="6">SET domain-containing protein 5</fullName>
    </alternativeName>
</protein>
<evidence type="ECO:0000313" key="11">
    <source>
        <dbReference type="Proteomes" id="UP000005220"/>
    </source>
</evidence>
<dbReference type="SUPFAM" id="SSF82199">
    <property type="entry name" value="SET domain"/>
    <property type="match status" value="1"/>
</dbReference>
<dbReference type="InterPro" id="IPR001214">
    <property type="entry name" value="SET_dom"/>
</dbReference>
<feature type="domain" description="SET" evidence="9">
    <location>
        <begin position="158"/>
        <end position="380"/>
    </location>
</feature>
<dbReference type="KEGG" id="kaf:KAFR_0B07000"/>
<evidence type="ECO:0000256" key="4">
    <source>
        <dbReference type="ARBA" id="ARBA00022679"/>
    </source>
</evidence>
<dbReference type="PROSITE" id="PS50280">
    <property type="entry name" value="SET"/>
    <property type="match status" value="1"/>
</dbReference>
<keyword evidence="3" id="KW-0489">Methyltransferase</keyword>
<keyword evidence="5" id="KW-0949">S-adenosyl-L-methionine</keyword>
<sequence>MPVTIKTLLLNDAVPSQPPDSVKPTVRQIVDDVVLLWREEPSSEGLEISRLYQKVQKRHVEWQLEEDVLRDTLIKHSLYFNDESQLNTYDDRIEFPPILLKKSYKKVDIACNNEERKLLAKTALDVGDLIYTESSPIVVIPPMDKMALIKSGKACIYCGNSLSNISSHFIIKNGLDCNDCNGVWCTKTCRKNDIIHSALYHDKSKNKSKITIKSHNWILFAKYCQEKLFVAAYSVGIIFAKILLSNEEDSTKTRAQFESLAQVSQRIRINLSDSTNIGGTLDITSGAMAVDDPESVWQEAYSLFTKTFPMLEGDIDLERFLCYIGKFNINQISNQVYQLTSLANHSCEPNARYEIDSKLELKVYARRKIKPGEEIFLTYVNPLHGVNLRRRELRVNWGFLCKCSRCLKELKYSKLRINSETSQLKVLDEKKRRKSSMKSRRPDLTELLKNPQEFDLEIPETLGFGGRRRTSVRFDSNVTFAVEE</sequence>
<keyword evidence="11" id="KW-1185">Reference proteome</keyword>
<accession>H2ARJ8</accession>
<dbReference type="PANTHER" id="PTHR46402">
    <property type="entry name" value="SET AND MYND DOMAIN-CONTAINING PROTEIN 5"/>
    <property type="match status" value="1"/>
</dbReference>
<evidence type="ECO:0000256" key="6">
    <source>
        <dbReference type="ARBA" id="ARBA00042380"/>
    </source>
</evidence>
<evidence type="ECO:0000256" key="1">
    <source>
        <dbReference type="ARBA" id="ARBA00004286"/>
    </source>
</evidence>
<dbReference type="Pfam" id="PF00856">
    <property type="entry name" value="SET"/>
    <property type="match status" value="1"/>
</dbReference>
<dbReference type="Proteomes" id="UP000005220">
    <property type="component" value="Chromosome 2"/>
</dbReference>
<dbReference type="OrthoDB" id="438641at2759"/>
<dbReference type="GO" id="GO:0032259">
    <property type="term" value="P:methylation"/>
    <property type="evidence" value="ECO:0007669"/>
    <property type="project" value="UniProtKB-KW"/>
</dbReference>
<dbReference type="Gene3D" id="2.170.270.10">
    <property type="entry name" value="SET domain"/>
    <property type="match status" value="1"/>
</dbReference>
<dbReference type="GO" id="GO:0000723">
    <property type="term" value="P:telomere maintenance"/>
    <property type="evidence" value="ECO:0007669"/>
    <property type="project" value="EnsemblFungi"/>
</dbReference>